<dbReference type="InterPro" id="IPR010982">
    <property type="entry name" value="Lambda_DNA-bd_dom_sf"/>
</dbReference>
<evidence type="ECO:0000313" key="1">
    <source>
        <dbReference type="EMBL" id="ENU27037.1"/>
    </source>
</evidence>
<dbReference type="GeneID" id="92835045"/>
<accession>A0ABN0JP28</accession>
<proteinExistence type="predicted"/>
<evidence type="ECO:0000313" key="2">
    <source>
        <dbReference type="Proteomes" id="UP000013190"/>
    </source>
</evidence>
<reference evidence="2" key="1">
    <citation type="submission" date="2013-02" db="EMBL/GenBank/DDBJ databases">
        <title>The Genome Sequence of Acinetobacter sp. NIPH 236.</title>
        <authorList>
            <consortium name="The Broad Institute Genome Sequencing Platform"/>
            <consortium name="The Broad Institute Genome Sequencing Center for Infectious Disease"/>
            <person name="Cerqueira G."/>
            <person name="Feldgarden M."/>
            <person name="Courvalin P."/>
            <person name="Perichon B."/>
            <person name="Grillot-Courvalin C."/>
            <person name="Clermont D."/>
            <person name="Rocha E."/>
            <person name="Yoon E.-J."/>
            <person name="Nemec A."/>
            <person name="Walker B."/>
            <person name="Young S.K."/>
            <person name="Zeng Q."/>
            <person name="Gargeya S."/>
            <person name="Fitzgerald M."/>
            <person name="Haas B."/>
            <person name="Abouelleil A."/>
            <person name="Alvarado L."/>
            <person name="Arachchi H.M."/>
            <person name="Berlin A.M."/>
            <person name="Chapman S.B."/>
            <person name="Dewar J."/>
            <person name="Goldberg J."/>
            <person name="Griggs A."/>
            <person name="Gujja S."/>
            <person name="Hansen M."/>
            <person name="Howarth C."/>
            <person name="Imamovic A."/>
            <person name="Larimer J."/>
            <person name="McCowan C."/>
            <person name="Murphy C."/>
            <person name="Neiman D."/>
            <person name="Pearson M."/>
            <person name="Priest M."/>
            <person name="Roberts A."/>
            <person name="Saif S."/>
            <person name="Shea T."/>
            <person name="Sisk P."/>
            <person name="Sykes S."/>
            <person name="Wortman J."/>
            <person name="Nusbaum C."/>
            <person name="Birren B."/>
        </authorList>
    </citation>
    <scope>NUCLEOTIDE SEQUENCE [LARGE SCALE GENOMIC DNA]</scope>
    <source>
        <strain evidence="2">NIPH 236</strain>
    </source>
</reference>
<dbReference type="Gene3D" id="1.10.260.40">
    <property type="entry name" value="lambda repressor-like DNA-binding domains"/>
    <property type="match status" value="1"/>
</dbReference>
<comment type="caution">
    <text evidence="1">The sequence shown here is derived from an EMBL/GenBank/DDBJ whole genome shotgun (WGS) entry which is preliminary data.</text>
</comment>
<reference evidence="1 2" key="2">
    <citation type="journal article" date="2016" name="Int. J. Syst. Evol. Microbiol.">
        <title>Taxonomy of haemolytic and/or proteolytic strains of the genus Acinetobacter with the proposal of Acinetobacter courvalinii sp. nov. (genomic species 14 sensu Bouvet &amp; Jeanjean), Acinetobacter dispersus sp. nov. (genomic species 17), Acinetobacter modestus sp. nov., Acinetobacter proteolyticus sp. nov. and Acinetobacter vivianii sp. nov.</title>
        <authorList>
            <person name="Nemec A."/>
            <person name="Radolfova-Krizova L."/>
            <person name="Maixnerova M."/>
            <person name="Vrestiakova E."/>
            <person name="Jezek P."/>
            <person name="Sedo O."/>
        </authorList>
    </citation>
    <scope>NUCLEOTIDE SEQUENCE [LARGE SCALE GENOMIC DNA]</scope>
    <source>
        <strain evidence="1 2">NIPH 236</strain>
    </source>
</reference>
<protein>
    <recommendedName>
        <fullName evidence="3">Helix-turn-helix domain-containing protein</fullName>
    </recommendedName>
</protein>
<sequence length="81" mass="8988">MNNNQTNVEVNNENLVKNAIQKAGGVSAVARLITKKNGKNYSYQSVQSWISQDRIPPKYIPVISEVTGIAKSKLDPIVFQE</sequence>
<dbReference type="RefSeq" id="WP_004661660.1">
    <property type="nucleotide sequence ID" value="NZ_BMDV01000002.1"/>
</dbReference>
<dbReference type="EMBL" id="APOJ01000023">
    <property type="protein sequence ID" value="ENU27037.1"/>
    <property type="molecule type" value="Genomic_DNA"/>
</dbReference>
<name>A0ABN0JP28_9GAMM</name>
<evidence type="ECO:0008006" key="3">
    <source>
        <dbReference type="Google" id="ProtNLM"/>
    </source>
</evidence>
<dbReference type="Proteomes" id="UP000013190">
    <property type="component" value="Unassembled WGS sequence"/>
</dbReference>
<organism evidence="1 2">
    <name type="scientific">Acinetobacter modestus</name>
    <dbReference type="NCBI Taxonomy" id="1776740"/>
    <lineage>
        <taxon>Bacteria</taxon>
        <taxon>Pseudomonadati</taxon>
        <taxon>Pseudomonadota</taxon>
        <taxon>Gammaproteobacteria</taxon>
        <taxon>Moraxellales</taxon>
        <taxon>Moraxellaceae</taxon>
        <taxon>Acinetobacter</taxon>
    </lineage>
</organism>
<gene>
    <name evidence="1" type="ORF">F992_01642</name>
</gene>
<keyword evidence="2" id="KW-1185">Reference proteome</keyword>